<dbReference type="RefSeq" id="XP_035666933.1">
    <property type="nucleotide sequence ID" value="XM_035811040.1"/>
</dbReference>
<reference evidence="2" key="1">
    <citation type="journal article" date="2020" name="Nat. Ecol. Evol.">
        <title>Deeply conserved synteny resolves early events in vertebrate evolution.</title>
        <authorList>
            <person name="Simakov O."/>
            <person name="Marletaz F."/>
            <person name="Yue J.X."/>
            <person name="O'Connell B."/>
            <person name="Jenkins J."/>
            <person name="Brandt A."/>
            <person name="Calef R."/>
            <person name="Tung C.H."/>
            <person name="Huang T.K."/>
            <person name="Schmutz J."/>
            <person name="Satoh N."/>
            <person name="Yu J.K."/>
            <person name="Putnam N.H."/>
            <person name="Green R.E."/>
            <person name="Rokhsar D.S."/>
        </authorList>
    </citation>
    <scope>NUCLEOTIDE SEQUENCE [LARGE SCALE GENOMIC DNA]</scope>
    <source>
        <strain evidence="2">S238N-H82</strain>
    </source>
</reference>
<proteinExistence type="predicted"/>
<accession>A0A9J7KMV1</accession>
<feature type="compositionally biased region" description="Basic and acidic residues" evidence="1">
    <location>
        <begin position="257"/>
        <end position="275"/>
    </location>
</feature>
<feature type="region of interest" description="Disordered" evidence="1">
    <location>
        <begin position="256"/>
        <end position="281"/>
    </location>
</feature>
<feature type="compositionally biased region" description="Basic and acidic residues" evidence="1">
    <location>
        <begin position="61"/>
        <end position="75"/>
    </location>
</feature>
<feature type="region of interest" description="Disordered" evidence="1">
    <location>
        <begin position="1"/>
        <end position="75"/>
    </location>
</feature>
<protein>
    <submittedName>
        <fullName evidence="3">Rootletin-like</fullName>
    </submittedName>
</protein>
<dbReference type="AlphaFoldDB" id="A0A9J7KMV1"/>
<feature type="compositionally biased region" description="Polar residues" evidence="1">
    <location>
        <begin position="347"/>
        <end position="359"/>
    </location>
</feature>
<dbReference type="GeneID" id="118409727"/>
<sequence>MSKPAVTKQTKTGRKAKQGRKPTADPPETESATSSAKRGQSEKYDSTMALDTVNGATVDISPKKPSQEAKERVREKLQIHELQSELTKKRVECDILREGSRQIKEELSYQKEVLSQQTNDTIRRLEQENHELSAVVEEQRRRGGEMEREVQDLQKVLKDTSEKLKVAQEKWKTLEAENRQIEEEKEELRKSNRRQVEEISAAKAEITKITRQAEEAETKATQELQKRQEVEAENEEVQKERDAAIFERDQAQASCKALEEQIERTEQEKRDRPSEEAQTDLRSCVSCLSKNEYKGDITVMESCSLLPYFIHGDRKNLVIPLRRKQTESQSESASQPNVIDLNEYKAGNTQDRTPLNASGQRPAPPRKLKHRTSSDQSTKLPSLLKSKKGVAGKEVATSDLYMTGKFANAISVDSSSEPQVLLHQGQVLLIDQQSDGSYVLVDGNSEDGEQGSTSTVCPSCICGCELPSELMEFTNFPVSRGSDISTSRPPIPFLDFSKLGSFVLWLEELLRFSLFGTTNQVIKPSVRVFIPLGTRAPAAVMSTSAATKGGKTGRKARQVKKPVGDQNETDDAAKLPPKSAAAKKAQNSKYDSSLSLNTVNGDISPKKPSQEAKERVREKLQIHELQSELTKKRVECDILREGGRQIQEELNFQKAVLSVKTDETIRQLTEENHELSAIVEEQQLRESELELRVGDLEQALQEAQEQQKTLEEEKKRVEDARDELQQLLKEAEEKQKSLEEEKRQVEEEGEELRKSNRRQVEEISAAKAEVIETARRAEDAEKKAAQELQKRQELELKNEEVVKERDEVVVERDDAQESCRTLEEHIESMKQEKKDRPSGATQTDLRSCVSCTSKIEHKGDITVMESSCSLLPYFIHGDRRNLIVPLQHKQSKTIDLKNFKVDNPYDHIPSTASSRRPTPLNKLPKRRSSSSLQGTKLPSLLKSKKGVAGREVELTDPALTGKFNIAISADSSTQPQQAQILVLDQQTDGYYVMADGDGEAEAVNGEQNNGHI</sequence>
<reference evidence="3" key="2">
    <citation type="submission" date="2025-08" db="UniProtKB">
        <authorList>
            <consortium name="RefSeq"/>
        </authorList>
    </citation>
    <scope>IDENTIFICATION</scope>
    <source>
        <strain evidence="3">S238N-H82</strain>
        <tissue evidence="3">Testes</tissue>
    </source>
</reference>
<feature type="compositionally biased region" description="Low complexity" evidence="1">
    <location>
        <begin position="574"/>
        <end position="585"/>
    </location>
</feature>
<feature type="compositionally biased region" description="Basic and acidic residues" evidence="1">
    <location>
        <begin position="604"/>
        <end position="617"/>
    </location>
</feature>
<organism evidence="2 3">
    <name type="scientific">Branchiostoma floridae</name>
    <name type="common">Florida lancelet</name>
    <name type="synonym">Amphioxus</name>
    <dbReference type="NCBI Taxonomy" id="7739"/>
    <lineage>
        <taxon>Eukaryota</taxon>
        <taxon>Metazoa</taxon>
        <taxon>Chordata</taxon>
        <taxon>Cephalochordata</taxon>
        <taxon>Leptocardii</taxon>
        <taxon>Amphioxiformes</taxon>
        <taxon>Branchiostomatidae</taxon>
        <taxon>Branchiostoma</taxon>
    </lineage>
</organism>
<feature type="region of interest" description="Disordered" evidence="1">
    <location>
        <begin position="217"/>
        <end position="243"/>
    </location>
</feature>
<keyword evidence="2" id="KW-1185">Reference proteome</keyword>
<feature type="region of interest" description="Disordered" evidence="1">
    <location>
        <begin position="323"/>
        <end position="386"/>
    </location>
</feature>
<feature type="compositionally biased region" description="Polar residues" evidence="1">
    <location>
        <begin position="587"/>
        <end position="601"/>
    </location>
</feature>
<dbReference type="PANTHER" id="PTHR47357:SF1">
    <property type="entry name" value="SPINDLE POLE BODY COMPONENT 110"/>
    <property type="match status" value="1"/>
</dbReference>
<feature type="region of interest" description="Disordered" evidence="1">
    <location>
        <begin position="180"/>
        <end position="203"/>
    </location>
</feature>
<feature type="region of interest" description="Disordered" evidence="1">
    <location>
        <begin position="903"/>
        <end position="940"/>
    </location>
</feature>
<evidence type="ECO:0000313" key="2">
    <source>
        <dbReference type="Proteomes" id="UP000001554"/>
    </source>
</evidence>
<feature type="compositionally biased region" description="Basic and acidic residues" evidence="1">
    <location>
        <begin position="180"/>
        <end position="197"/>
    </location>
</feature>
<feature type="compositionally biased region" description="Basic residues" evidence="1">
    <location>
        <begin position="11"/>
        <end position="20"/>
    </location>
</feature>
<feature type="region of interest" description="Disordered" evidence="1">
    <location>
        <begin position="732"/>
        <end position="757"/>
    </location>
</feature>
<gene>
    <name evidence="3" type="primary">LOC118409727</name>
</gene>
<dbReference type="KEGG" id="bfo:118409727"/>
<evidence type="ECO:0000256" key="1">
    <source>
        <dbReference type="SAM" id="MobiDB-lite"/>
    </source>
</evidence>
<feature type="compositionally biased region" description="Polar residues" evidence="1">
    <location>
        <begin position="327"/>
        <end position="337"/>
    </location>
</feature>
<evidence type="ECO:0000313" key="3">
    <source>
        <dbReference type="RefSeq" id="XP_035666933.1"/>
    </source>
</evidence>
<dbReference type="Proteomes" id="UP000001554">
    <property type="component" value="Chromosome 1"/>
</dbReference>
<feature type="compositionally biased region" description="Basic residues" evidence="1">
    <location>
        <begin position="551"/>
        <end position="560"/>
    </location>
</feature>
<dbReference type="PANTHER" id="PTHR47357">
    <property type="entry name" value="COP1-INTERACTIVE PROTEIN 1"/>
    <property type="match status" value="1"/>
</dbReference>
<name>A0A9J7KMV1_BRAFL</name>
<dbReference type="OrthoDB" id="10041258at2759"/>
<feature type="region of interest" description="Disordered" evidence="1">
    <location>
        <begin position="541"/>
        <end position="617"/>
    </location>
</feature>